<evidence type="ECO:0000256" key="6">
    <source>
        <dbReference type="RuleBase" id="RU004168"/>
    </source>
</evidence>
<evidence type="ECO:0000259" key="7">
    <source>
        <dbReference type="PROSITE" id="PS51160"/>
    </source>
</evidence>
<dbReference type="Proteomes" id="UP000234335">
    <property type="component" value="Unassembled WGS sequence"/>
</dbReference>
<feature type="active site" evidence="5">
    <location>
        <position position="18"/>
    </location>
</feature>
<feature type="active site" evidence="5">
    <location>
        <position position="36"/>
    </location>
</feature>
<accession>A0A2I1MA62</accession>
<dbReference type="InterPro" id="IPR020456">
    <property type="entry name" value="Acylphosphatase"/>
</dbReference>
<dbReference type="PROSITE" id="PS51160">
    <property type="entry name" value="ACYLPHOSPHATASE_3"/>
    <property type="match status" value="1"/>
</dbReference>
<feature type="domain" description="Acylphosphatase-like" evidence="7">
    <location>
        <begin position="3"/>
        <end position="89"/>
    </location>
</feature>
<keyword evidence="5 9" id="KW-0378">Hydrolase</keyword>
<dbReference type="GO" id="GO:0003998">
    <property type="term" value="F:acylphosphatase activity"/>
    <property type="evidence" value="ECO:0007669"/>
    <property type="project" value="UniProtKB-EC"/>
</dbReference>
<dbReference type="EC" id="3.6.1.7" evidence="2 5"/>
<evidence type="ECO:0000313" key="11">
    <source>
        <dbReference type="Proteomes" id="UP000255124"/>
    </source>
</evidence>
<dbReference type="Proteomes" id="UP000255124">
    <property type="component" value="Unassembled WGS sequence"/>
</dbReference>
<sequence length="89" mass="10376">MKRYKILFKGRVQGVGFRYTSKVIADKLNLTGTIENLYNGDVECYIQGSEQNIDKFIQDMKNQRYIRIESIDKTQVVIMEGEMSYKIIG</sequence>
<dbReference type="Gene3D" id="3.30.70.100">
    <property type="match status" value="1"/>
</dbReference>
<dbReference type="AlphaFoldDB" id="A0A2I1MA62"/>
<dbReference type="SUPFAM" id="SSF54975">
    <property type="entry name" value="Acylphosphatase/BLUF domain-like"/>
    <property type="match status" value="1"/>
</dbReference>
<evidence type="ECO:0000313" key="10">
    <source>
        <dbReference type="Proteomes" id="UP000234335"/>
    </source>
</evidence>
<dbReference type="EMBL" id="PKGS01000002">
    <property type="protein sequence ID" value="PKZ16998.1"/>
    <property type="molecule type" value="Genomic_DNA"/>
</dbReference>
<evidence type="ECO:0000256" key="3">
    <source>
        <dbReference type="ARBA" id="ARBA00015991"/>
    </source>
</evidence>
<dbReference type="PANTHER" id="PTHR47268">
    <property type="entry name" value="ACYLPHOSPHATASE"/>
    <property type="match status" value="1"/>
</dbReference>
<comment type="similarity">
    <text evidence="1 6">Belongs to the acylphosphatase family.</text>
</comment>
<proteinExistence type="inferred from homology"/>
<evidence type="ECO:0000256" key="5">
    <source>
        <dbReference type="PROSITE-ProRule" id="PRU00520"/>
    </source>
</evidence>
<evidence type="ECO:0000313" key="8">
    <source>
        <dbReference type="EMBL" id="PKZ16998.1"/>
    </source>
</evidence>
<dbReference type="EMBL" id="UFTA01000002">
    <property type="protein sequence ID" value="SUU92321.1"/>
    <property type="molecule type" value="Genomic_DNA"/>
</dbReference>
<dbReference type="PANTHER" id="PTHR47268:SF4">
    <property type="entry name" value="ACYLPHOSPHATASE"/>
    <property type="match status" value="1"/>
</dbReference>
<organism evidence="8 10">
    <name type="scientific">Anaerococcus octavius</name>
    <dbReference type="NCBI Taxonomy" id="54007"/>
    <lineage>
        <taxon>Bacteria</taxon>
        <taxon>Bacillati</taxon>
        <taxon>Bacillota</taxon>
        <taxon>Tissierellia</taxon>
        <taxon>Tissierellales</taxon>
        <taxon>Peptoniphilaceae</taxon>
        <taxon>Anaerococcus</taxon>
    </lineage>
</organism>
<dbReference type="InterPro" id="IPR036046">
    <property type="entry name" value="Acylphosphatase-like_dom_sf"/>
</dbReference>
<reference evidence="8 10" key="1">
    <citation type="submission" date="2017-12" db="EMBL/GenBank/DDBJ databases">
        <title>Phylogenetic diversity of female urinary microbiome.</title>
        <authorList>
            <person name="Thomas-White K."/>
            <person name="Wolfe A.J."/>
        </authorList>
    </citation>
    <scope>NUCLEOTIDE SEQUENCE [LARGE SCALE GENOMIC DNA]</scope>
    <source>
        <strain evidence="8 10">UMB0119</strain>
    </source>
</reference>
<dbReference type="Pfam" id="PF00708">
    <property type="entry name" value="Acylphosphatase"/>
    <property type="match status" value="1"/>
</dbReference>
<evidence type="ECO:0000313" key="9">
    <source>
        <dbReference type="EMBL" id="SUU92321.1"/>
    </source>
</evidence>
<evidence type="ECO:0000256" key="2">
    <source>
        <dbReference type="ARBA" id="ARBA00012150"/>
    </source>
</evidence>
<evidence type="ECO:0000256" key="4">
    <source>
        <dbReference type="ARBA" id="ARBA00047645"/>
    </source>
</evidence>
<protein>
    <recommendedName>
        <fullName evidence="3 5">acylphosphatase</fullName>
        <ecNumber evidence="2 5">3.6.1.7</ecNumber>
    </recommendedName>
</protein>
<dbReference type="InterPro" id="IPR001792">
    <property type="entry name" value="Acylphosphatase-like_dom"/>
</dbReference>
<reference evidence="9 11" key="2">
    <citation type="submission" date="2018-06" db="EMBL/GenBank/DDBJ databases">
        <authorList>
            <consortium name="Pathogen Informatics"/>
            <person name="Doyle S."/>
        </authorList>
    </citation>
    <scope>NUCLEOTIDE SEQUENCE [LARGE SCALE GENOMIC DNA]</scope>
    <source>
        <strain evidence="9 11">NCTC9810</strain>
    </source>
</reference>
<dbReference type="RefSeq" id="WP_101540097.1">
    <property type="nucleotide sequence ID" value="NZ_CALTZC010000014.1"/>
</dbReference>
<evidence type="ECO:0000256" key="1">
    <source>
        <dbReference type="ARBA" id="ARBA00005614"/>
    </source>
</evidence>
<gene>
    <name evidence="9" type="primary">acyP</name>
    <name evidence="8" type="ORF">CYJ34_04195</name>
    <name evidence="9" type="ORF">NCTC9810_00648</name>
</gene>
<dbReference type="OrthoDB" id="9808093at2"/>
<keyword evidence="10" id="KW-1185">Reference proteome</keyword>
<comment type="catalytic activity">
    <reaction evidence="4 5">
        <text>an acyl phosphate + H2O = a carboxylate + phosphate + H(+)</text>
        <dbReference type="Rhea" id="RHEA:14965"/>
        <dbReference type="ChEBI" id="CHEBI:15377"/>
        <dbReference type="ChEBI" id="CHEBI:15378"/>
        <dbReference type="ChEBI" id="CHEBI:29067"/>
        <dbReference type="ChEBI" id="CHEBI:43474"/>
        <dbReference type="ChEBI" id="CHEBI:59918"/>
        <dbReference type="EC" id="3.6.1.7"/>
    </reaction>
</comment>
<name>A0A2I1MA62_9FIRM</name>